<proteinExistence type="predicted"/>
<accession>A0ABX0KTD5</accession>
<gene>
    <name evidence="2" type="ORF">HA050_07580</name>
</gene>
<name>A0ABX0KTD5_9NEIS</name>
<dbReference type="EMBL" id="JAAOLX010000003">
    <property type="protein sequence ID" value="NHQ85978.1"/>
    <property type="molecule type" value="Genomic_DNA"/>
</dbReference>
<dbReference type="Pfam" id="PF13692">
    <property type="entry name" value="Glyco_trans_1_4"/>
    <property type="match status" value="1"/>
</dbReference>
<dbReference type="PANTHER" id="PTHR46401">
    <property type="entry name" value="GLYCOSYLTRANSFERASE WBBK-RELATED"/>
    <property type="match status" value="1"/>
</dbReference>
<evidence type="ECO:0000313" key="2">
    <source>
        <dbReference type="EMBL" id="NHQ85978.1"/>
    </source>
</evidence>
<sequence>MFPTNSGYKQSVLGRIYEAKLEGHEVFVIGLSNESAVDEQNSLPYFIENDSVVDLRNTYARSWFFELSNLISLKPRYASLFGVKQFKQKVSAIIDEFNPEEIIAESLWAIEAVPSASLSKTTLVSHDVVSEFLSEMQGTTKDWKRKFLFWLDRCKLPFYEKKIFNQRIKGYLFLTIEDMNWYRGRFELDKVNVTSNHLFVNPVIRNVNFEVPFLLFPGSVEFSQNKQALTWYVEQVLPLLCEAGTSPLKVIVTGKVSSKNEQFFSGYQNISFSNEISRDELDQLYASCLCVLSPIISGTGIKIKILEATQRGIPVVATKMSSKGIFSENCFVADDNTPEQFAKVLYACISKQYMHEVQ</sequence>
<evidence type="ECO:0000313" key="3">
    <source>
        <dbReference type="Proteomes" id="UP000712570"/>
    </source>
</evidence>
<organism evidence="2 3">
    <name type="scientific">Iodobacter violaceini</name>
    <dbReference type="NCBI Taxonomy" id="3044271"/>
    <lineage>
        <taxon>Bacteria</taxon>
        <taxon>Pseudomonadati</taxon>
        <taxon>Pseudomonadota</taxon>
        <taxon>Betaproteobacteria</taxon>
        <taxon>Neisseriales</taxon>
        <taxon>Chitinibacteraceae</taxon>
        <taxon>Iodobacter</taxon>
    </lineage>
</organism>
<dbReference type="PANTHER" id="PTHR46401:SF2">
    <property type="entry name" value="GLYCOSYLTRANSFERASE WBBK-RELATED"/>
    <property type="match status" value="1"/>
</dbReference>
<dbReference type="Proteomes" id="UP000712570">
    <property type="component" value="Unassembled WGS sequence"/>
</dbReference>
<reference evidence="2 3" key="1">
    <citation type="submission" date="2020-03" db="EMBL/GenBank/DDBJ databases">
        <title>Draft genome sequence of environmentally isolated violet-colored cultures.</title>
        <authorList>
            <person name="Wilson H.S."/>
        </authorList>
    </citation>
    <scope>NUCLEOTIDE SEQUENCE [LARGE SCALE GENOMIC DNA]</scope>
    <source>
        <strain evidence="2 3">HSC-16F04</strain>
    </source>
</reference>
<dbReference type="Gene3D" id="3.40.50.2000">
    <property type="entry name" value="Glycogen Phosphorylase B"/>
    <property type="match status" value="1"/>
</dbReference>
<protein>
    <submittedName>
        <fullName evidence="2">Glycosyltransferase</fullName>
    </submittedName>
</protein>
<keyword evidence="1" id="KW-0808">Transferase</keyword>
<dbReference type="SUPFAM" id="SSF53756">
    <property type="entry name" value="UDP-Glycosyltransferase/glycogen phosphorylase"/>
    <property type="match status" value="1"/>
</dbReference>
<comment type="caution">
    <text evidence="2">The sequence shown here is derived from an EMBL/GenBank/DDBJ whole genome shotgun (WGS) entry which is preliminary data.</text>
</comment>
<evidence type="ECO:0000256" key="1">
    <source>
        <dbReference type="ARBA" id="ARBA00022679"/>
    </source>
</evidence>
<keyword evidence="3" id="KW-1185">Reference proteome</keyword>
<dbReference type="RefSeq" id="WP_166824136.1">
    <property type="nucleotide sequence ID" value="NZ_JAAOLX010000003.1"/>
</dbReference>